<dbReference type="PROSITE" id="PS51257">
    <property type="entry name" value="PROKAR_LIPOPROTEIN"/>
    <property type="match status" value="1"/>
</dbReference>
<sequence>MLGRVCRCVGLGALVALAACVEQKTPQVAQAPVAATVPAAPVALSQDWREAAVTVGRWSFVADPRGPQAVFGRPGVEPDVVLRCDLGRRMVAVTLPGTGAQTLTVQTSSGNGQVPAVAMPGSLPGGPPYQGAWFAARDPFLDRIAFSRGRLAIGVSGRPALILPAWAEPTRVVEDCRR</sequence>
<keyword evidence="3" id="KW-1185">Reference proteome</keyword>
<keyword evidence="1" id="KW-0732">Signal</keyword>
<protein>
    <submittedName>
        <fullName evidence="2">Uncharacterized protein</fullName>
    </submittedName>
</protein>
<dbReference type="EMBL" id="CP117411">
    <property type="protein sequence ID" value="WCT72829.1"/>
    <property type="molecule type" value="Genomic_DNA"/>
</dbReference>
<name>A0ABY7TI59_9SPHN</name>
<gene>
    <name evidence="2" type="ORF">PQ455_14460</name>
</gene>
<reference evidence="2 3" key="1">
    <citation type="submission" date="2023-02" db="EMBL/GenBank/DDBJ databases">
        <title>Genome sequence of Sphingomonas naphthae.</title>
        <authorList>
            <person name="Kim S."/>
            <person name="Heo J."/>
            <person name="Kwon S.-W."/>
        </authorList>
    </citation>
    <scope>NUCLEOTIDE SEQUENCE [LARGE SCALE GENOMIC DNA]</scope>
    <source>
        <strain evidence="2 3">KACC 18716</strain>
    </source>
</reference>
<organism evidence="2 3">
    <name type="scientific">Sphingomonas naphthae</name>
    <dbReference type="NCBI Taxonomy" id="1813468"/>
    <lineage>
        <taxon>Bacteria</taxon>
        <taxon>Pseudomonadati</taxon>
        <taxon>Pseudomonadota</taxon>
        <taxon>Alphaproteobacteria</taxon>
        <taxon>Sphingomonadales</taxon>
        <taxon>Sphingomonadaceae</taxon>
        <taxon>Sphingomonas</taxon>
    </lineage>
</organism>
<feature type="chain" id="PRO_5046959140" evidence="1">
    <location>
        <begin position="19"/>
        <end position="178"/>
    </location>
</feature>
<evidence type="ECO:0000313" key="3">
    <source>
        <dbReference type="Proteomes" id="UP001220395"/>
    </source>
</evidence>
<proteinExistence type="predicted"/>
<evidence type="ECO:0000256" key="1">
    <source>
        <dbReference type="SAM" id="SignalP"/>
    </source>
</evidence>
<dbReference type="RefSeq" id="WP_273686802.1">
    <property type="nucleotide sequence ID" value="NZ_CP117411.1"/>
</dbReference>
<accession>A0ABY7TI59</accession>
<evidence type="ECO:0000313" key="2">
    <source>
        <dbReference type="EMBL" id="WCT72829.1"/>
    </source>
</evidence>
<dbReference type="Proteomes" id="UP001220395">
    <property type="component" value="Chromosome"/>
</dbReference>
<feature type="signal peptide" evidence="1">
    <location>
        <begin position="1"/>
        <end position="18"/>
    </location>
</feature>